<dbReference type="KEGG" id="ccha:ELD05_07210"/>
<evidence type="ECO:0000259" key="3">
    <source>
        <dbReference type="Pfam" id="PF03816"/>
    </source>
</evidence>
<dbReference type="NCBIfam" id="TIGR00350">
    <property type="entry name" value="lytR_cpsA_psr"/>
    <property type="match status" value="1"/>
</dbReference>
<dbReference type="InterPro" id="IPR050922">
    <property type="entry name" value="LytR/CpsA/Psr_CW_biosynth"/>
</dbReference>
<dbReference type="RefSeq" id="WP_127351901.1">
    <property type="nucleotide sequence ID" value="NZ_CP034791.1"/>
</dbReference>
<proteinExistence type="inferred from homology"/>
<evidence type="ECO:0000313" key="4">
    <source>
        <dbReference type="EMBL" id="AZT90452.1"/>
    </source>
</evidence>
<name>A0A3T0D6C1_9FIRM</name>
<dbReference type="AlphaFoldDB" id="A0A3T0D6C1"/>
<organism evidence="4 5">
    <name type="scientific">Caldicellulosiruptor changbaiensis</name>
    <dbReference type="NCBI Taxonomy" id="1222016"/>
    <lineage>
        <taxon>Bacteria</taxon>
        <taxon>Bacillati</taxon>
        <taxon>Bacillota</taxon>
        <taxon>Bacillota incertae sedis</taxon>
        <taxon>Caldicellulosiruptorales</taxon>
        <taxon>Caldicellulosiruptoraceae</taxon>
        <taxon>Caldicellulosiruptor</taxon>
    </lineage>
</organism>
<evidence type="ECO:0000313" key="5">
    <source>
        <dbReference type="Proteomes" id="UP000282930"/>
    </source>
</evidence>
<dbReference type="PANTHER" id="PTHR33392:SF6">
    <property type="entry name" value="POLYISOPRENYL-TEICHOIC ACID--PEPTIDOGLYCAN TEICHOIC ACID TRANSFERASE TAGU"/>
    <property type="match status" value="1"/>
</dbReference>
<reference evidence="4 5" key="1">
    <citation type="submission" date="2018-12" db="EMBL/GenBank/DDBJ databases">
        <title>Genome sequence from the cellulolytic species, Caldicellulosiruptor changbaiensis.</title>
        <authorList>
            <person name="Blumer-Schuette S.E."/>
            <person name="Mendoza C."/>
        </authorList>
    </citation>
    <scope>NUCLEOTIDE SEQUENCE [LARGE SCALE GENOMIC DNA]</scope>
    <source>
        <strain evidence="4 5">CBS-Z</strain>
    </source>
</reference>
<sequence length="403" mass="46007">MKRIRLKKQAKIFLSSFLITVAIVLIGILATALYIKQTKTLPPILSNIIEKVTNTEPADIEDKLPMNILVLGCDEKQGGRSDTIMLVHIQKDFQPIVISIPRDTRVKVEGIKGYSKINAAYAYGKSKLAVKTVEDVLGIKIDKYVVVNYEAVEKIVDLVGGVDVEVPFHLYYVDTTPGKELYINIPAGLQHLDGKKAVEFLRWRHNSNGKEYGRGGDLGRIEMQRKLLYALIEKMLKPQNIVRLPLIVQTVSKYTDHNFTKNEIMWFIQNVGKFNTQNIMMTILPGYPKYIDRVSYYILNEEKCKALIDDLNEPEVLKDSMKIKILSGSFDDKATQLKNDLESKGYSNVNLGRVSKLESSEVELKRVNRKYLELLKNDIDLSTYQVVYSPDYSDKFDVYIKVK</sequence>
<dbReference type="PANTHER" id="PTHR33392">
    <property type="entry name" value="POLYISOPRENYL-TEICHOIC ACID--PEPTIDOGLYCAN TEICHOIC ACID TRANSFERASE TAGU"/>
    <property type="match status" value="1"/>
</dbReference>
<keyword evidence="5" id="KW-1185">Reference proteome</keyword>
<evidence type="ECO:0000256" key="1">
    <source>
        <dbReference type="ARBA" id="ARBA00006068"/>
    </source>
</evidence>
<feature type="domain" description="Cell envelope-related transcriptional attenuator" evidence="3">
    <location>
        <begin position="80"/>
        <end position="236"/>
    </location>
</feature>
<gene>
    <name evidence="4" type="ORF">ELD05_07210</name>
</gene>
<comment type="similarity">
    <text evidence="1">Belongs to the LytR/CpsA/Psr (LCP) family.</text>
</comment>
<protein>
    <submittedName>
        <fullName evidence="4">LytR family transcriptional regulator</fullName>
    </submittedName>
</protein>
<dbReference type="Pfam" id="PF03816">
    <property type="entry name" value="LytR_cpsA_psr"/>
    <property type="match status" value="1"/>
</dbReference>
<feature type="transmembrane region" description="Helical" evidence="2">
    <location>
        <begin position="12"/>
        <end position="35"/>
    </location>
</feature>
<dbReference type="Gene3D" id="3.40.630.190">
    <property type="entry name" value="LCP protein"/>
    <property type="match status" value="1"/>
</dbReference>
<keyword evidence="2" id="KW-0812">Transmembrane</keyword>
<dbReference type="InterPro" id="IPR004474">
    <property type="entry name" value="LytR_CpsA_psr"/>
</dbReference>
<keyword evidence="2" id="KW-1133">Transmembrane helix</keyword>
<dbReference type="Proteomes" id="UP000282930">
    <property type="component" value="Chromosome"/>
</dbReference>
<dbReference type="EMBL" id="CP034791">
    <property type="protein sequence ID" value="AZT90452.1"/>
    <property type="molecule type" value="Genomic_DNA"/>
</dbReference>
<evidence type="ECO:0000256" key="2">
    <source>
        <dbReference type="SAM" id="Phobius"/>
    </source>
</evidence>
<keyword evidence="2" id="KW-0472">Membrane</keyword>
<accession>A0A3T0D6C1</accession>